<feature type="transmembrane region" description="Helical" evidence="1">
    <location>
        <begin position="30"/>
        <end position="51"/>
    </location>
</feature>
<comment type="caution">
    <text evidence="2">The sequence shown here is derived from an EMBL/GenBank/DDBJ whole genome shotgun (WGS) entry which is preliminary data.</text>
</comment>
<name>A0A8J3ID73_9CHLR</name>
<keyword evidence="1" id="KW-1133">Transmembrane helix</keyword>
<dbReference type="EMBL" id="BNJF01000004">
    <property type="protein sequence ID" value="GHO49194.1"/>
    <property type="molecule type" value="Genomic_DNA"/>
</dbReference>
<keyword evidence="3" id="KW-1185">Reference proteome</keyword>
<sequence length="80" mass="8672">MKNILSILFIVFGLFGLLVTSTSLPGAFLIIIISIGCILTGIVLIVANVLYKVPSKDKIVAEKILGKAEQEKQTQARKKT</sequence>
<gene>
    <name evidence="2" type="ORF">KSX_73570</name>
</gene>
<evidence type="ECO:0000313" key="3">
    <source>
        <dbReference type="Proteomes" id="UP000612362"/>
    </source>
</evidence>
<dbReference type="RefSeq" id="WP_220198303.1">
    <property type="nucleotide sequence ID" value="NZ_BNJF01000004.1"/>
</dbReference>
<evidence type="ECO:0000256" key="1">
    <source>
        <dbReference type="SAM" id="Phobius"/>
    </source>
</evidence>
<dbReference type="AlphaFoldDB" id="A0A8J3ID73"/>
<proteinExistence type="predicted"/>
<reference evidence="2" key="1">
    <citation type="submission" date="2020-10" db="EMBL/GenBank/DDBJ databases">
        <title>Taxonomic study of unclassified bacteria belonging to the class Ktedonobacteria.</title>
        <authorList>
            <person name="Yabe S."/>
            <person name="Wang C.M."/>
            <person name="Zheng Y."/>
            <person name="Sakai Y."/>
            <person name="Cavaletti L."/>
            <person name="Monciardini P."/>
            <person name="Donadio S."/>
        </authorList>
    </citation>
    <scope>NUCLEOTIDE SEQUENCE</scope>
    <source>
        <strain evidence="2">SOSP1-1</strain>
    </source>
</reference>
<accession>A0A8J3ID73</accession>
<protein>
    <submittedName>
        <fullName evidence="2">Uncharacterized protein</fullName>
    </submittedName>
</protein>
<keyword evidence="1" id="KW-0812">Transmembrane</keyword>
<keyword evidence="1" id="KW-0472">Membrane</keyword>
<evidence type="ECO:0000313" key="2">
    <source>
        <dbReference type="EMBL" id="GHO49194.1"/>
    </source>
</evidence>
<organism evidence="2 3">
    <name type="scientific">Ktedonospora formicarum</name>
    <dbReference type="NCBI Taxonomy" id="2778364"/>
    <lineage>
        <taxon>Bacteria</taxon>
        <taxon>Bacillati</taxon>
        <taxon>Chloroflexota</taxon>
        <taxon>Ktedonobacteria</taxon>
        <taxon>Ktedonobacterales</taxon>
        <taxon>Ktedonobacteraceae</taxon>
        <taxon>Ktedonospora</taxon>
    </lineage>
</organism>
<dbReference type="Proteomes" id="UP000612362">
    <property type="component" value="Unassembled WGS sequence"/>
</dbReference>